<dbReference type="Proteomes" id="UP001319861">
    <property type="component" value="Chromosome"/>
</dbReference>
<proteinExistence type="predicted"/>
<dbReference type="InterPro" id="IPR004821">
    <property type="entry name" value="Cyt_trans-like"/>
</dbReference>
<evidence type="ECO:0000313" key="6">
    <source>
        <dbReference type="Proteomes" id="UP001319861"/>
    </source>
</evidence>
<sequence>MRIAVVGDTLMDIDLRGHATRLCPDAPAPVVDVAQRQERAGGAGLAARLLAEDRHDVVLVTALADDHAAQRLRGLLDGVQVSAGALGGPTPVRMRVTADGQRIARVDEGCKSRPFPLVDQSMIDSLEGVDAIIVADRGRRVADAPTLRAALASAARRVPVVWDPHPRGARPTSHAAAVTPNLPELLALSGRPVSDLRAVASAAGRLRQRWAAGAVVVTLAERGALLCGLETDVHIAAPIAGLRIDDSSGAGGRFVASLATGLAEGQEIQSAVEAAVSASASFLGRGGVCSLDTVRPVLAPAPDAGETEPEESAAFALARRVQALGGRVVAVGGSFDVLHAGHLRLFEAARDLGDCLVVCLDSDESIRRIKGGARPLMSQADRVELLWHSAAWTPSRCPPRTRLRVSCASCAPISGLRVRRTRGRRSPACCAAGAARSSGYRLSPDGRRRASPARSPASAARCESARAGKQKPTRAFAPVGLRGRRTDMPEKKTPPSIKDPKMYEELRDEGASKEKAARISNAAAKEGRSSVGHRGGAAENYEDRTVEELRDRAKELGIERYSSMRKDELIDALRNH</sequence>
<feature type="compositionally biased region" description="Low complexity" evidence="3">
    <location>
        <begin position="452"/>
        <end position="467"/>
    </location>
</feature>
<keyword evidence="1" id="KW-0511">Multifunctional enzyme</keyword>
<reference evidence="5 6" key="1">
    <citation type="journal article" date="2021" name="J. Biosci. Bioeng.">
        <title>Identification and characterization of a chc gene cluster responsible for the aromatization pathway of cyclohexanecarboxylate degradation in Sinomonas cyclohexanicum ATCC 51369.</title>
        <authorList>
            <person name="Yamamoto T."/>
            <person name="Hasegawa Y."/>
            <person name="Lau P.C.K."/>
            <person name="Iwaki H."/>
        </authorList>
    </citation>
    <scope>NUCLEOTIDE SEQUENCE [LARGE SCALE GENOMIC DNA]</scope>
    <source>
        <strain evidence="5 6">ATCC 51369</strain>
    </source>
</reference>
<evidence type="ECO:0000256" key="2">
    <source>
        <dbReference type="ARBA" id="ARBA00023277"/>
    </source>
</evidence>
<dbReference type="InterPro" id="IPR011112">
    <property type="entry name" value="Rho-like_N"/>
</dbReference>
<dbReference type="Gene3D" id="1.10.720.10">
    <property type="match status" value="1"/>
</dbReference>
<dbReference type="SUPFAM" id="SSF68912">
    <property type="entry name" value="Rho N-terminal domain-like"/>
    <property type="match status" value="1"/>
</dbReference>
<dbReference type="SUPFAM" id="SSF53613">
    <property type="entry name" value="Ribokinase-like"/>
    <property type="match status" value="1"/>
</dbReference>
<dbReference type="SMART" id="SM00959">
    <property type="entry name" value="Rho_N"/>
    <property type="match status" value="1"/>
</dbReference>
<evidence type="ECO:0000256" key="3">
    <source>
        <dbReference type="SAM" id="MobiDB-lite"/>
    </source>
</evidence>
<dbReference type="Gene3D" id="3.40.1190.20">
    <property type="match status" value="1"/>
</dbReference>
<protein>
    <recommendedName>
        <fullName evidence="4">Rho termination factor-like N-terminal domain-containing protein</fullName>
    </recommendedName>
</protein>
<dbReference type="InterPro" id="IPR029056">
    <property type="entry name" value="Ribokinase-like"/>
</dbReference>
<dbReference type="Pfam" id="PF07498">
    <property type="entry name" value="Rho_N"/>
    <property type="match status" value="1"/>
</dbReference>
<dbReference type="EMBL" id="AP024525">
    <property type="protein sequence ID" value="BCT74927.1"/>
    <property type="molecule type" value="Genomic_DNA"/>
</dbReference>
<dbReference type="InterPro" id="IPR055642">
    <property type="entry name" value="DUF7218"/>
</dbReference>
<evidence type="ECO:0000256" key="1">
    <source>
        <dbReference type="ARBA" id="ARBA00023268"/>
    </source>
</evidence>
<dbReference type="Pfam" id="PF00294">
    <property type="entry name" value="PfkB"/>
    <property type="match status" value="1"/>
</dbReference>
<evidence type="ECO:0000313" key="5">
    <source>
        <dbReference type="EMBL" id="BCT74927.1"/>
    </source>
</evidence>
<dbReference type="InterPro" id="IPR036269">
    <property type="entry name" value="Rho_N_sf"/>
</dbReference>
<feature type="compositionally biased region" description="Basic and acidic residues" evidence="3">
    <location>
        <begin position="484"/>
        <end position="517"/>
    </location>
</feature>
<keyword evidence="2" id="KW-0119">Carbohydrate metabolism</keyword>
<dbReference type="Pfam" id="PF23855">
    <property type="entry name" value="DUF7218"/>
    <property type="match status" value="1"/>
</dbReference>
<dbReference type="NCBIfam" id="TIGR00125">
    <property type="entry name" value="cyt_tran_rel"/>
    <property type="match status" value="1"/>
</dbReference>
<dbReference type="PANTHER" id="PTHR46969">
    <property type="entry name" value="BIFUNCTIONAL PROTEIN HLDE"/>
    <property type="match status" value="1"/>
</dbReference>
<dbReference type="InterPro" id="IPR011611">
    <property type="entry name" value="PfkB_dom"/>
</dbReference>
<keyword evidence="6" id="KW-1185">Reference proteome</keyword>
<dbReference type="InterPro" id="IPR014729">
    <property type="entry name" value="Rossmann-like_a/b/a_fold"/>
</dbReference>
<gene>
    <name evidence="5" type="ORF">SCMU_07690</name>
</gene>
<dbReference type="Gene3D" id="3.40.50.620">
    <property type="entry name" value="HUPs"/>
    <property type="match status" value="1"/>
</dbReference>
<feature type="region of interest" description="Disordered" evidence="3">
    <location>
        <begin position="437"/>
        <end position="548"/>
    </location>
</feature>
<organism evidence="5 6">
    <name type="scientific">Sinomonas cyclohexanicum</name>
    <name type="common">Corynebacterium cyclohexanicum</name>
    <dbReference type="NCBI Taxonomy" id="322009"/>
    <lineage>
        <taxon>Bacteria</taxon>
        <taxon>Bacillati</taxon>
        <taxon>Actinomycetota</taxon>
        <taxon>Actinomycetes</taxon>
        <taxon>Micrococcales</taxon>
        <taxon>Micrococcaceae</taxon>
        <taxon>Sinomonas</taxon>
    </lineage>
</organism>
<dbReference type="Pfam" id="PF01467">
    <property type="entry name" value="CTP_transf_like"/>
    <property type="match status" value="1"/>
</dbReference>
<evidence type="ECO:0000259" key="4">
    <source>
        <dbReference type="SMART" id="SM00959"/>
    </source>
</evidence>
<dbReference type="PANTHER" id="PTHR46969:SF1">
    <property type="entry name" value="BIFUNCTIONAL PROTEIN HLDE"/>
    <property type="match status" value="1"/>
</dbReference>
<dbReference type="SUPFAM" id="SSF52374">
    <property type="entry name" value="Nucleotidylyl transferase"/>
    <property type="match status" value="1"/>
</dbReference>
<feature type="domain" description="Rho termination factor-like N-terminal" evidence="4">
    <location>
        <begin position="540"/>
        <end position="576"/>
    </location>
</feature>
<accession>A0ABN6FDE6</accession>
<name>A0ABN6FDE6_SINCY</name>